<dbReference type="RefSeq" id="WP_185897533.1">
    <property type="nucleotide sequence ID" value="NZ_JACLZK010000001.1"/>
</dbReference>
<evidence type="ECO:0000313" key="1">
    <source>
        <dbReference type="EMBL" id="MBC2881815.1"/>
    </source>
</evidence>
<dbReference type="EMBL" id="JACLZK010000001">
    <property type="protein sequence ID" value="MBC2881815.1"/>
    <property type="molecule type" value="Genomic_DNA"/>
</dbReference>
<comment type="caution">
    <text evidence="1">The sequence shown here is derived from an EMBL/GenBank/DDBJ whole genome shotgun (WGS) entry which is preliminary data.</text>
</comment>
<gene>
    <name evidence="1" type="ORF">H7R39_00720</name>
</gene>
<sequence length="68" mass="8018">MLKSDFLKRLSDLDLSVNDFANLTKLSAGSIYNWNDEKKPIPSWVEPFLMCYEKSTRYEKIKELTKDL</sequence>
<accession>A0A842J5F8</accession>
<dbReference type="Proteomes" id="UP000552683">
    <property type="component" value="Unassembled WGS sequence"/>
</dbReference>
<name>A0A842J5F8_9BACT</name>
<reference evidence="1 2" key="1">
    <citation type="submission" date="2020-08" db="EMBL/GenBank/DDBJ databases">
        <title>Complete genome and description of Campylobacter massiliensis Marseille-Q3452 sp. nov.</title>
        <authorList>
            <person name="Antezack A."/>
        </authorList>
    </citation>
    <scope>NUCLEOTIDE SEQUENCE [LARGE SCALE GENOMIC DNA]</scope>
    <source>
        <strain evidence="1 2">Marseille-Q3452</strain>
    </source>
</reference>
<dbReference type="AlphaFoldDB" id="A0A842J5F8"/>
<proteinExistence type="predicted"/>
<keyword evidence="2" id="KW-1185">Reference proteome</keyword>
<evidence type="ECO:0000313" key="2">
    <source>
        <dbReference type="Proteomes" id="UP000552683"/>
    </source>
</evidence>
<organism evidence="1 2">
    <name type="scientific">Campylobacter massiliensis</name>
    <dbReference type="NCBI Taxonomy" id="2762557"/>
    <lineage>
        <taxon>Bacteria</taxon>
        <taxon>Pseudomonadati</taxon>
        <taxon>Campylobacterota</taxon>
        <taxon>Epsilonproteobacteria</taxon>
        <taxon>Campylobacterales</taxon>
        <taxon>Campylobacteraceae</taxon>
        <taxon>Campylobacter</taxon>
    </lineage>
</organism>
<protein>
    <submittedName>
        <fullName evidence="1">XRE family transcriptional regulator</fullName>
    </submittedName>
</protein>